<protein>
    <recommendedName>
        <fullName evidence="1">site-specific DNA-methyltransferase (adenine-specific)</fullName>
        <ecNumber evidence="1">2.1.1.72</ecNumber>
    </recommendedName>
</protein>
<dbReference type="EMBL" id="ATBP01002009">
    <property type="protein sequence ID" value="ETR66407.1"/>
    <property type="molecule type" value="Genomic_DNA"/>
</dbReference>
<dbReference type="PANTHER" id="PTHR33841:SF1">
    <property type="entry name" value="DNA METHYLTRANSFERASE A"/>
    <property type="match status" value="1"/>
</dbReference>
<evidence type="ECO:0000313" key="7">
    <source>
        <dbReference type="EMBL" id="ETR66407.1"/>
    </source>
</evidence>
<dbReference type="GO" id="GO:0009007">
    <property type="term" value="F:site-specific DNA-methyltransferase (adenine-specific) activity"/>
    <property type="evidence" value="ECO:0007669"/>
    <property type="project" value="UniProtKB-EC"/>
</dbReference>
<comment type="catalytic activity">
    <reaction evidence="5">
        <text>a 2'-deoxyadenosine in DNA + S-adenosyl-L-methionine = an N(6)-methyl-2'-deoxyadenosine in DNA + S-adenosyl-L-homocysteine + H(+)</text>
        <dbReference type="Rhea" id="RHEA:15197"/>
        <dbReference type="Rhea" id="RHEA-COMP:12418"/>
        <dbReference type="Rhea" id="RHEA-COMP:12419"/>
        <dbReference type="ChEBI" id="CHEBI:15378"/>
        <dbReference type="ChEBI" id="CHEBI:57856"/>
        <dbReference type="ChEBI" id="CHEBI:59789"/>
        <dbReference type="ChEBI" id="CHEBI:90615"/>
        <dbReference type="ChEBI" id="CHEBI:90616"/>
        <dbReference type="EC" id="2.1.1.72"/>
    </reaction>
</comment>
<evidence type="ECO:0000256" key="1">
    <source>
        <dbReference type="ARBA" id="ARBA00011900"/>
    </source>
</evidence>
<comment type="caution">
    <text evidence="7">The sequence shown here is derived from an EMBL/GenBank/DDBJ whole genome shotgun (WGS) entry which is preliminary data.</text>
</comment>
<dbReference type="PANTHER" id="PTHR33841">
    <property type="entry name" value="DNA METHYLTRANSFERASE YEEA-RELATED"/>
    <property type="match status" value="1"/>
</dbReference>
<evidence type="ECO:0000256" key="5">
    <source>
        <dbReference type="ARBA" id="ARBA00047942"/>
    </source>
</evidence>
<evidence type="ECO:0000313" key="8">
    <source>
        <dbReference type="Proteomes" id="UP000189670"/>
    </source>
</evidence>
<keyword evidence="2" id="KW-0489">Methyltransferase</keyword>
<keyword evidence="4" id="KW-0949">S-adenosyl-L-methionine</keyword>
<dbReference type="InterPro" id="IPR029063">
    <property type="entry name" value="SAM-dependent_MTases_sf"/>
</dbReference>
<dbReference type="EC" id="2.1.1.72" evidence="1"/>
<name>A0A1V1NUY3_9BACT</name>
<feature type="non-terminal residue" evidence="7">
    <location>
        <position position="1"/>
    </location>
</feature>
<gene>
    <name evidence="7" type="ORF">OMM_12835</name>
</gene>
<organism evidence="7 8">
    <name type="scientific">Candidatus Magnetoglobus multicellularis str. Araruama</name>
    <dbReference type="NCBI Taxonomy" id="890399"/>
    <lineage>
        <taxon>Bacteria</taxon>
        <taxon>Pseudomonadati</taxon>
        <taxon>Thermodesulfobacteriota</taxon>
        <taxon>Desulfobacteria</taxon>
        <taxon>Desulfobacterales</taxon>
        <taxon>Desulfobacteraceae</taxon>
        <taxon>Candidatus Magnetoglobus</taxon>
    </lineage>
</organism>
<evidence type="ECO:0000256" key="4">
    <source>
        <dbReference type="ARBA" id="ARBA00022691"/>
    </source>
</evidence>
<dbReference type="Pfam" id="PF07669">
    <property type="entry name" value="Eco57I"/>
    <property type="match status" value="1"/>
</dbReference>
<evidence type="ECO:0000259" key="6">
    <source>
        <dbReference type="Pfam" id="PF07669"/>
    </source>
</evidence>
<dbReference type="InterPro" id="IPR050953">
    <property type="entry name" value="N4_N6_ade-DNA_methylase"/>
</dbReference>
<evidence type="ECO:0000256" key="3">
    <source>
        <dbReference type="ARBA" id="ARBA00022679"/>
    </source>
</evidence>
<dbReference type="SUPFAM" id="SSF53335">
    <property type="entry name" value="S-adenosyl-L-methionine-dependent methyltransferases"/>
    <property type="match status" value="1"/>
</dbReference>
<reference evidence="8" key="1">
    <citation type="submission" date="2012-11" db="EMBL/GenBank/DDBJ databases">
        <authorList>
            <person name="Lucero-Rivera Y.E."/>
            <person name="Tovar-Ramirez D."/>
        </authorList>
    </citation>
    <scope>NUCLEOTIDE SEQUENCE [LARGE SCALE GENOMIC DNA]</scope>
    <source>
        <strain evidence="8">Araruama</strain>
    </source>
</reference>
<dbReference type="Gene3D" id="3.40.50.150">
    <property type="entry name" value="Vaccinia Virus protein VP39"/>
    <property type="match status" value="1"/>
</dbReference>
<sequence>RISAHALVQEYLNHHDHLYALVTNGRSLRLLRDATRLTRLSYLEFNLERMMEEDLFVEFAILFRTLHSTRMPEKHIEGDDSIIEYFHQESLASGSRIRERLSIAVEDSLKLLANGLLKHPKNTALREKVLNQHLDSKTFFLYLLRFIYRILFLLVTEARHLIYPEDRDDDTERKRSIYFNYYSISRLIHLAAMQIYVDPRKTDLWRSLFTTFYLFEKSVFGQKLNINPLGSGLFSPDALGNLNAQNLDNKLLLKVLSRLVMFENENKQLVYVNYADLDVEEFGSVYEGLLEYDAIFNNHSGMPVFQFVKGSERTSSGSHYTPEELVKPLIDHSLKLLIQEKIKQNDPEKALLSLKIADVSAGSGHILLSAARKIALDLARIRTGEDQPSPPSIRQATRDVICNCIYGVDKNPLAVELCKVALWLEAHNPGKPLNFLDHRIKCGDAIVGLVHKEELNNSIASQAFKSMPDDDKKIASTFAKRNKTECSDKDQLSFSDLKQFDQFFQEINKN</sequence>
<keyword evidence="3" id="KW-0808">Transferase</keyword>
<feature type="domain" description="Type II methyltransferase M.TaqI-like" evidence="6">
    <location>
        <begin position="403"/>
        <end position="465"/>
    </location>
</feature>
<dbReference type="GO" id="GO:0032259">
    <property type="term" value="P:methylation"/>
    <property type="evidence" value="ECO:0007669"/>
    <property type="project" value="UniProtKB-KW"/>
</dbReference>
<dbReference type="Proteomes" id="UP000189670">
    <property type="component" value="Unassembled WGS sequence"/>
</dbReference>
<accession>A0A1V1NUY3</accession>
<dbReference type="GO" id="GO:0006304">
    <property type="term" value="P:DNA modification"/>
    <property type="evidence" value="ECO:0007669"/>
    <property type="project" value="InterPro"/>
</dbReference>
<dbReference type="AlphaFoldDB" id="A0A1V1NUY3"/>
<proteinExistence type="predicted"/>
<dbReference type="InterPro" id="IPR011639">
    <property type="entry name" value="MethylTrfase_TaqI-like_dom"/>
</dbReference>
<evidence type="ECO:0000256" key="2">
    <source>
        <dbReference type="ARBA" id="ARBA00022603"/>
    </source>
</evidence>